<keyword evidence="9" id="KW-0732">Signal</keyword>
<keyword evidence="7" id="KW-0482">Metalloprotease</keyword>
<dbReference type="GO" id="GO:0046872">
    <property type="term" value="F:metal ion binding"/>
    <property type="evidence" value="ECO:0007669"/>
    <property type="project" value="UniProtKB-KW"/>
</dbReference>
<keyword evidence="4" id="KW-0479">Metal-binding</keyword>
<evidence type="ECO:0000256" key="2">
    <source>
        <dbReference type="ARBA" id="ARBA00007261"/>
    </source>
</evidence>
<evidence type="ECO:0000256" key="8">
    <source>
        <dbReference type="RuleBase" id="RU004447"/>
    </source>
</evidence>
<accession>H8KUY7</accession>
<feature type="domain" description="Peptidase M16 N-terminal" evidence="10">
    <location>
        <begin position="596"/>
        <end position="693"/>
    </location>
</feature>
<gene>
    <name evidence="12" type="ordered locus">Solca_2653</name>
</gene>
<dbReference type="SUPFAM" id="SSF63411">
    <property type="entry name" value="LuxS/MPP-like metallohydrolase"/>
    <property type="match status" value="4"/>
</dbReference>
<dbReference type="GO" id="GO:0004222">
    <property type="term" value="F:metalloendopeptidase activity"/>
    <property type="evidence" value="ECO:0007669"/>
    <property type="project" value="InterPro"/>
</dbReference>
<feature type="signal peptide" evidence="9">
    <location>
        <begin position="1"/>
        <end position="19"/>
    </location>
</feature>
<dbReference type="eggNOG" id="COG0612">
    <property type="taxonomic scope" value="Bacteria"/>
</dbReference>
<dbReference type="Pfam" id="PF00675">
    <property type="entry name" value="Peptidase_M16"/>
    <property type="match status" value="2"/>
</dbReference>
<evidence type="ECO:0000259" key="11">
    <source>
        <dbReference type="Pfam" id="PF05193"/>
    </source>
</evidence>
<dbReference type="Gene3D" id="3.30.830.10">
    <property type="entry name" value="Metalloenzyme, LuxS/M16 peptidase-like"/>
    <property type="match status" value="5"/>
</dbReference>
<evidence type="ECO:0000256" key="7">
    <source>
        <dbReference type="ARBA" id="ARBA00023049"/>
    </source>
</evidence>
<dbReference type="PANTHER" id="PTHR43690">
    <property type="entry name" value="NARDILYSIN"/>
    <property type="match status" value="1"/>
</dbReference>
<dbReference type="STRING" id="929556.Solca_2653"/>
<dbReference type="InterPro" id="IPR050626">
    <property type="entry name" value="Peptidase_M16"/>
</dbReference>
<dbReference type="Proteomes" id="UP000007590">
    <property type="component" value="Chromosome"/>
</dbReference>
<dbReference type="GO" id="GO:0006508">
    <property type="term" value="P:proteolysis"/>
    <property type="evidence" value="ECO:0007669"/>
    <property type="project" value="UniProtKB-KW"/>
</dbReference>
<dbReference type="InterPro" id="IPR011765">
    <property type="entry name" value="Pept_M16_N"/>
</dbReference>
<evidence type="ECO:0000256" key="4">
    <source>
        <dbReference type="ARBA" id="ARBA00022723"/>
    </source>
</evidence>
<evidence type="ECO:0000313" key="13">
    <source>
        <dbReference type="Proteomes" id="UP000007590"/>
    </source>
</evidence>
<dbReference type="KEGG" id="scn:Solca_2653"/>
<dbReference type="HOGENOM" id="CLU_306466_0_0_10"/>
<name>H8KUY7_SOLCM</name>
<evidence type="ECO:0000256" key="3">
    <source>
        <dbReference type="ARBA" id="ARBA00022670"/>
    </source>
</evidence>
<keyword evidence="5" id="KW-0378">Hydrolase</keyword>
<feature type="domain" description="Peptidase M16 N-terminal" evidence="10">
    <location>
        <begin position="59"/>
        <end position="108"/>
    </location>
</feature>
<comment type="similarity">
    <text evidence="2 8">Belongs to the peptidase M16 family.</text>
</comment>
<keyword evidence="3" id="KW-0645">Protease</keyword>
<evidence type="ECO:0000256" key="5">
    <source>
        <dbReference type="ARBA" id="ARBA00022801"/>
    </source>
</evidence>
<feature type="domain" description="Peptidase M16 C-terminal" evidence="11">
    <location>
        <begin position="779"/>
        <end position="872"/>
    </location>
</feature>
<dbReference type="OrthoDB" id="9811314at2"/>
<dbReference type="Pfam" id="PF05193">
    <property type="entry name" value="Peptidase_M16_C"/>
    <property type="match status" value="2"/>
</dbReference>
<dbReference type="InterPro" id="IPR001431">
    <property type="entry name" value="Pept_M16_Zn_BS"/>
</dbReference>
<reference evidence="12" key="1">
    <citation type="submission" date="2012-02" db="EMBL/GenBank/DDBJ databases">
        <title>The complete genome of Solitalea canadensis DSM 3403.</title>
        <authorList>
            <consortium name="US DOE Joint Genome Institute (JGI-PGF)"/>
            <person name="Lucas S."/>
            <person name="Copeland A."/>
            <person name="Lapidus A."/>
            <person name="Glavina del Rio T."/>
            <person name="Dalin E."/>
            <person name="Tice H."/>
            <person name="Bruce D."/>
            <person name="Goodwin L."/>
            <person name="Pitluck S."/>
            <person name="Peters L."/>
            <person name="Ovchinnikova G."/>
            <person name="Lu M."/>
            <person name="Kyrpides N."/>
            <person name="Mavromatis K."/>
            <person name="Ivanova N."/>
            <person name="Brettin T."/>
            <person name="Detter J.C."/>
            <person name="Han C."/>
            <person name="Larimer F."/>
            <person name="Land M."/>
            <person name="Hauser L."/>
            <person name="Markowitz V."/>
            <person name="Cheng J.-F."/>
            <person name="Hugenholtz P."/>
            <person name="Woyke T."/>
            <person name="Wu D."/>
            <person name="Spring S."/>
            <person name="Schroeder M."/>
            <person name="Kopitz M."/>
            <person name="Brambilla E."/>
            <person name="Klenk H.-P."/>
            <person name="Eisen J.A."/>
        </authorList>
    </citation>
    <scope>NUCLEOTIDE SEQUENCE</scope>
    <source>
        <strain evidence="12">DSM 3403</strain>
    </source>
</reference>
<organism evidence="12 13">
    <name type="scientific">Solitalea canadensis (strain ATCC 29591 / DSM 3403 / JCM 21819 / LMG 8368 / NBRC 15130 / NCIMB 12057 / USAM 9D)</name>
    <name type="common">Flexibacter canadensis</name>
    <dbReference type="NCBI Taxonomy" id="929556"/>
    <lineage>
        <taxon>Bacteria</taxon>
        <taxon>Pseudomonadati</taxon>
        <taxon>Bacteroidota</taxon>
        <taxon>Sphingobacteriia</taxon>
        <taxon>Sphingobacteriales</taxon>
        <taxon>Sphingobacteriaceae</taxon>
        <taxon>Solitalea</taxon>
    </lineage>
</organism>
<proteinExistence type="inferred from homology"/>
<evidence type="ECO:0000256" key="6">
    <source>
        <dbReference type="ARBA" id="ARBA00022833"/>
    </source>
</evidence>
<evidence type="ECO:0000259" key="10">
    <source>
        <dbReference type="Pfam" id="PF00675"/>
    </source>
</evidence>
<keyword evidence="13" id="KW-1185">Reference proteome</keyword>
<dbReference type="AlphaFoldDB" id="H8KUY7"/>
<protein>
    <submittedName>
        <fullName evidence="12">Putative Zn-dependent peptidase</fullName>
    </submittedName>
</protein>
<comment type="cofactor">
    <cofactor evidence="1">
        <name>Zn(2+)</name>
        <dbReference type="ChEBI" id="CHEBI:29105"/>
    </cofactor>
</comment>
<dbReference type="PANTHER" id="PTHR43690:SF17">
    <property type="entry name" value="PROTEIN YHJJ"/>
    <property type="match status" value="1"/>
</dbReference>
<evidence type="ECO:0000256" key="9">
    <source>
        <dbReference type="SAM" id="SignalP"/>
    </source>
</evidence>
<dbReference type="RefSeq" id="WP_014680914.1">
    <property type="nucleotide sequence ID" value="NC_017770.1"/>
</dbReference>
<keyword evidence="6" id="KW-0862">Zinc</keyword>
<evidence type="ECO:0000313" key="12">
    <source>
        <dbReference type="EMBL" id="AFD07687.1"/>
    </source>
</evidence>
<feature type="chain" id="PRO_5003613925" evidence="9">
    <location>
        <begin position="20"/>
        <end position="978"/>
    </location>
</feature>
<evidence type="ECO:0000256" key="1">
    <source>
        <dbReference type="ARBA" id="ARBA00001947"/>
    </source>
</evidence>
<dbReference type="InterPro" id="IPR011249">
    <property type="entry name" value="Metalloenz_LuxS/M16"/>
</dbReference>
<dbReference type="EMBL" id="CP003349">
    <property type="protein sequence ID" value="AFD07687.1"/>
    <property type="molecule type" value="Genomic_DNA"/>
</dbReference>
<feature type="domain" description="Peptidase M16 C-terminal" evidence="11">
    <location>
        <begin position="262"/>
        <end position="432"/>
    </location>
</feature>
<dbReference type="InterPro" id="IPR007863">
    <property type="entry name" value="Peptidase_M16_C"/>
</dbReference>
<sequence>MKVRALLLFVAFACTFQFAFSQGNYEWKQASAAGYAYKYVTNDPMQTRFYTLKNGLRVILSVNNKEPRIATKIAVRAGSNTDPKAHTGLAHYLEHLLFKGTDKYGSLDWAKEKPLLDKIEALYEQYNTTTDEGKRAEIYKEIDRVSGEASKYAIANEYDKLMSSMGSQGTNAHTWVEETVYEEDIPSNALDKFLTVQAERFRYPVFRIFHTELEAVYEEKNRGLDNDGNKISEAMHYYLFPTHNYGQQTTIGTIDHLKNPSLKAIREYYNKYYVPNNIAIIMAGDFNPDEVIKKIDQQFAYMKAKPVQEYKPAPEKPMTAPIVKDIYGPSAENMRICYRSPAEGTHDALMLDLISSILSNGKAGLMDLNLNKQQKLQGAGAGMRQYKDYGIFILSGSPKQGQTLEQVKDLLISQLAQLKKGDFDESLIKAVVANAKLGEIQGLEGNGNRAEALMTAFIQNKGDGWDKSVSWLDDQAKITKQQVVDFANKFFTDNYVALYKRKGEDKNILKVEKPSITPVETNAGKQSAFVTMVNNMPATVVQPQWMDFDKDIEKSKVGTAEVLYTQNKANQLYRLYYRFDMGGWNNKLLPLAFSYLSFLGTDKYSAEQISKEYYTIASNFNVGANNEESSVTITGLQENFDKAVSLFEHIIKNCKADENALASLKGRILKSRSDAKLNKGSILKGLSSYAAYGAKNPFNYTLSDQEIASITAQQLVDILHDLMNYKHTVIYYGPESLGKFTTTLAALHALPSTFKEVTPAIKFSRTVQNSNQVLFANYDMVQSEVYWLRNTSTYNADKQPVIDLFNGYFGGGMGSIVFQTIRESKALAYSTFASYNTPARKDEPYTVMAYVGCQADKMNDALKGMNDLLNNLPQVNKNFESAKLSEKKDIETERITQDGVIFSYLAAKKKGLNYDPRKKEYEALDKISLEDITKFHQEELANKAYTYCVVASDKKVNMDDLKSTGELKVLTLEEIFGY</sequence>
<dbReference type="PROSITE" id="PS00143">
    <property type="entry name" value="INSULINASE"/>
    <property type="match status" value="1"/>
</dbReference>